<gene>
    <name evidence="1" type="ORF">MG293_006358</name>
</gene>
<dbReference type="EMBL" id="JAKZEL010000005">
    <property type="protein sequence ID" value="KAI4543564.1"/>
    <property type="molecule type" value="Genomic_DNA"/>
</dbReference>
<name>A0AAD4YD18_OVIAM</name>
<evidence type="ECO:0000313" key="2">
    <source>
        <dbReference type="Proteomes" id="UP001214576"/>
    </source>
</evidence>
<accession>A0AAD4YD18</accession>
<protein>
    <submittedName>
        <fullName evidence="1">Uncharacterized protein</fullName>
    </submittedName>
</protein>
<organism evidence="1 2">
    <name type="scientific">Ovis ammon polii</name>
    <dbReference type="NCBI Taxonomy" id="230172"/>
    <lineage>
        <taxon>Eukaryota</taxon>
        <taxon>Metazoa</taxon>
        <taxon>Chordata</taxon>
        <taxon>Craniata</taxon>
        <taxon>Vertebrata</taxon>
        <taxon>Euteleostomi</taxon>
        <taxon>Mammalia</taxon>
        <taxon>Eutheria</taxon>
        <taxon>Laurasiatheria</taxon>
        <taxon>Artiodactyla</taxon>
        <taxon>Ruminantia</taxon>
        <taxon>Pecora</taxon>
        <taxon>Bovidae</taxon>
        <taxon>Caprinae</taxon>
        <taxon>Ovis</taxon>
    </lineage>
</organism>
<keyword evidence="2" id="KW-1185">Reference proteome</keyword>
<proteinExistence type="predicted"/>
<dbReference type="Proteomes" id="UP001214576">
    <property type="component" value="Unassembled WGS sequence"/>
</dbReference>
<sequence length="102" mass="11910">MHSINQKDQRKEIPKIKTAVAPLTTRQQKQSLQERTAGLSLITHGDFIRILLLRSMLGHQKIRFLSKWKENCEYPVPTRHERTVSTEIKTITSEIFPQVDED</sequence>
<reference evidence="1" key="1">
    <citation type="submission" date="2022-03" db="EMBL/GenBank/DDBJ databases">
        <title>Genomic analyses of argali, domestic sheep and their hybrids provide insights into chromosomal evolution, heterosis and genetic basis of agronomic traits.</title>
        <authorList>
            <person name="Li M."/>
        </authorList>
    </citation>
    <scope>NUCLEOTIDE SEQUENCE</scope>
    <source>
        <strain evidence="1">CAU-MHL-2022a</strain>
        <tissue evidence="1">Skin</tissue>
    </source>
</reference>
<evidence type="ECO:0000313" key="1">
    <source>
        <dbReference type="EMBL" id="KAI4543564.1"/>
    </source>
</evidence>
<dbReference type="AlphaFoldDB" id="A0AAD4YD18"/>
<comment type="caution">
    <text evidence="1">The sequence shown here is derived from an EMBL/GenBank/DDBJ whole genome shotgun (WGS) entry which is preliminary data.</text>
</comment>